<keyword evidence="3" id="KW-0496">Mitochondrion</keyword>
<keyword evidence="1" id="KW-0812">Transmembrane</keyword>
<feature type="signal peptide" evidence="2">
    <location>
        <begin position="1"/>
        <end position="16"/>
    </location>
</feature>
<keyword evidence="2" id="KW-0732">Signal</keyword>
<geneLocation type="mitochondrion" evidence="3"/>
<feature type="transmembrane region" description="Helical" evidence="1">
    <location>
        <begin position="79"/>
        <end position="99"/>
    </location>
</feature>
<name>A0A1E1G7F8_9BILA</name>
<feature type="transmembrane region" description="Helical" evidence="1">
    <location>
        <begin position="42"/>
        <end position="67"/>
    </location>
</feature>
<evidence type="ECO:0000256" key="2">
    <source>
        <dbReference type="SAM" id="SignalP"/>
    </source>
</evidence>
<organism evidence="3">
    <name type="scientific">Steinernema litorale</name>
    <dbReference type="NCBI Taxonomy" id="361181"/>
    <lineage>
        <taxon>Eukaryota</taxon>
        <taxon>Metazoa</taxon>
        <taxon>Ecdysozoa</taxon>
        <taxon>Nematoda</taxon>
        <taxon>Chromadorea</taxon>
        <taxon>Rhabditida</taxon>
        <taxon>Tylenchina</taxon>
        <taxon>Panagrolaimomorpha</taxon>
        <taxon>Strongyloidoidea</taxon>
        <taxon>Steinernematidae</taxon>
        <taxon>Steinernema</taxon>
    </lineage>
</organism>
<protein>
    <submittedName>
        <fullName evidence="3">NADH dehydrogenase subunit 6</fullName>
    </submittedName>
</protein>
<dbReference type="AlphaFoldDB" id="A0A1E1G7F8"/>
<feature type="chain" id="PRO_5009113480" evidence="2">
    <location>
        <begin position="17"/>
        <end position="144"/>
    </location>
</feature>
<feature type="transmembrane region" description="Helical" evidence="1">
    <location>
        <begin position="111"/>
        <end position="135"/>
    </location>
</feature>
<sequence>MFLFFFFFALLSSVLSYINMDPMKSSFFLITSLLFIMPLVSFYYHIWFSYFICLLFLSGVFVILVYFSSLSKISPVKSFLTSFSLIFSLFLFYPSYFFYTGSLSVNNFYYSVYWFIMFFLILVLLVFMSFTSYYLNFTGALRKL</sequence>
<evidence type="ECO:0000313" key="3">
    <source>
        <dbReference type="EMBL" id="BAV78686.1"/>
    </source>
</evidence>
<accession>A0A1E1G7F8</accession>
<keyword evidence="1" id="KW-1133">Transmembrane helix</keyword>
<reference evidence="3" key="1">
    <citation type="submission" date="2016-05" db="EMBL/GenBank/DDBJ databases">
        <title>Complete mitochondrial genomes of four entomopathogenic nematode species of genus Steinernema.</title>
        <authorList>
            <person name="Kikuchi T."/>
            <person name="Afrin T."/>
            <person name="Yoshida M."/>
        </authorList>
    </citation>
    <scope>NUCLEOTIDE SEQUENCE</scope>
    <source>
        <strain evidence="3">IbKt142</strain>
    </source>
</reference>
<evidence type="ECO:0000256" key="1">
    <source>
        <dbReference type="SAM" id="Phobius"/>
    </source>
</evidence>
<gene>
    <name evidence="3" type="primary">ND6</name>
</gene>
<keyword evidence="1" id="KW-0472">Membrane</keyword>
<dbReference type="EMBL" id="AP017468">
    <property type="protein sequence ID" value="BAV78686.1"/>
    <property type="molecule type" value="Genomic_DNA"/>
</dbReference>
<proteinExistence type="predicted"/>